<dbReference type="GO" id="GO:0046872">
    <property type="term" value="F:metal ion binding"/>
    <property type="evidence" value="ECO:0007669"/>
    <property type="project" value="UniProtKB-KW"/>
</dbReference>
<organism evidence="8 9">
    <name type="scientific">Streptomyces populi</name>
    <dbReference type="NCBI Taxonomy" id="2058924"/>
    <lineage>
        <taxon>Bacteria</taxon>
        <taxon>Bacillati</taxon>
        <taxon>Actinomycetota</taxon>
        <taxon>Actinomycetes</taxon>
        <taxon>Kitasatosporales</taxon>
        <taxon>Streptomycetaceae</taxon>
        <taxon>Streptomyces</taxon>
    </lineage>
</organism>
<dbReference type="InterPro" id="IPR051323">
    <property type="entry name" value="AtsK-like"/>
</dbReference>
<sequence>MTDIEIQKVTAHIGARVLGVDVSKPLDDITVAALRTALDEHKALVFDDVDLDDEGQQAFARHFGDLTTAHPTVPAVDGAPNVLPVDSERGRANHWHTDVTFVLNPPQASTLRSITVPPYGGETLIANAAAAYRDLPEPLRAFADTLWAEHTNDYDYAVPDESVDEDQAAQRAQFTSITFRTAHPVVRVHPLTGERGLFIGGFAQRIVGLSVGESRKILDLLQAYVTRPENVLRWRWSPNQLVLFDNRITQHYAIDNYDGLPRRLNRVTVAGDVPVGIDGTRSHSIQGDASHYTSVAG</sequence>
<dbReference type="PANTHER" id="PTHR30468:SF5">
    <property type="entry name" value="ALPHA-KETOGLUTARATE-DEPENDENT SULFATE ESTER DIOXYGENASE"/>
    <property type="match status" value="1"/>
</dbReference>
<evidence type="ECO:0000256" key="4">
    <source>
        <dbReference type="ARBA" id="ARBA00022964"/>
    </source>
</evidence>
<reference evidence="8 9" key="1">
    <citation type="submission" date="2017-12" db="EMBL/GenBank/DDBJ databases">
        <title>Streptomyces populusis sp. nov., a novel endophytic actinobacterium isolated from stems of Populus adenopoda Maxim.</title>
        <authorList>
            <person name="Wang Z."/>
        </authorList>
    </citation>
    <scope>NUCLEOTIDE SEQUENCE [LARGE SCALE GENOMIC DNA]</scope>
    <source>
        <strain evidence="8 9">A249</strain>
    </source>
</reference>
<keyword evidence="3" id="KW-0479">Metal-binding</keyword>
<gene>
    <name evidence="8" type="ORF">CW362_22905</name>
</gene>
<dbReference type="GO" id="GO:0005737">
    <property type="term" value="C:cytoplasm"/>
    <property type="evidence" value="ECO:0007669"/>
    <property type="project" value="TreeGrafter"/>
</dbReference>
<evidence type="ECO:0000313" key="9">
    <source>
        <dbReference type="Proteomes" id="UP000236178"/>
    </source>
</evidence>
<dbReference type="InterPro" id="IPR003819">
    <property type="entry name" value="TauD/TfdA-like"/>
</dbReference>
<dbReference type="GO" id="GO:0016706">
    <property type="term" value="F:2-oxoglutarate-dependent dioxygenase activity"/>
    <property type="evidence" value="ECO:0007669"/>
    <property type="project" value="TreeGrafter"/>
</dbReference>
<comment type="caution">
    <text evidence="8">The sequence shown here is derived from an EMBL/GenBank/DDBJ whole genome shotgun (WGS) entry which is preliminary data.</text>
</comment>
<evidence type="ECO:0000256" key="2">
    <source>
        <dbReference type="ARBA" id="ARBA00005896"/>
    </source>
</evidence>
<name>A0A2I0SLE4_9ACTN</name>
<dbReference type="Gene3D" id="3.60.130.10">
    <property type="entry name" value="Clavaminate synthase-like"/>
    <property type="match status" value="1"/>
</dbReference>
<dbReference type="RefSeq" id="WP_103551396.1">
    <property type="nucleotide sequence ID" value="NZ_JBHJSK010000005.1"/>
</dbReference>
<dbReference type="SUPFAM" id="SSF51197">
    <property type="entry name" value="Clavaminate synthase-like"/>
    <property type="match status" value="1"/>
</dbReference>
<dbReference type="PANTHER" id="PTHR30468">
    <property type="entry name" value="ALPHA-KETOGLUTARATE-DEPENDENT SULFONATE DIOXYGENASE"/>
    <property type="match status" value="1"/>
</dbReference>
<evidence type="ECO:0000256" key="6">
    <source>
        <dbReference type="ARBA" id="ARBA00023004"/>
    </source>
</evidence>
<accession>A0A2I0SLE4</accession>
<comment type="similarity">
    <text evidence="2">Belongs to the TfdA dioxygenase family.</text>
</comment>
<keyword evidence="4 8" id="KW-0223">Dioxygenase</keyword>
<keyword evidence="6" id="KW-0408">Iron</keyword>
<evidence type="ECO:0000259" key="7">
    <source>
        <dbReference type="Pfam" id="PF02668"/>
    </source>
</evidence>
<evidence type="ECO:0000256" key="3">
    <source>
        <dbReference type="ARBA" id="ARBA00022723"/>
    </source>
</evidence>
<evidence type="ECO:0000313" key="8">
    <source>
        <dbReference type="EMBL" id="PKT70756.1"/>
    </source>
</evidence>
<dbReference type="InterPro" id="IPR042098">
    <property type="entry name" value="TauD-like_sf"/>
</dbReference>
<evidence type="ECO:0000256" key="1">
    <source>
        <dbReference type="ARBA" id="ARBA00001954"/>
    </source>
</evidence>
<dbReference type="OrthoDB" id="581608at2"/>
<proteinExistence type="inferred from homology"/>
<comment type="cofactor">
    <cofactor evidence="1">
        <name>Fe(2+)</name>
        <dbReference type="ChEBI" id="CHEBI:29033"/>
    </cofactor>
</comment>
<dbReference type="Proteomes" id="UP000236178">
    <property type="component" value="Unassembled WGS sequence"/>
</dbReference>
<keyword evidence="5" id="KW-0560">Oxidoreductase</keyword>
<dbReference type="EMBL" id="PJOS01000045">
    <property type="protein sequence ID" value="PKT70756.1"/>
    <property type="molecule type" value="Genomic_DNA"/>
</dbReference>
<protein>
    <submittedName>
        <fullName evidence="8">Taurine dioxygenase</fullName>
    </submittedName>
</protein>
<feature type="domain" description="TauD/TfdA-like" evidence="7">
    <location>
        <begin position="6"/>
        <end position="268"/>
    </location>
</feature>
<keyword evidence="9" id="KW-1185">Reference proteome</keyword>
<evidence type="ECO:0000256" key="5">
    <source>
        <dbReference type="ARBA" id="ARBA00023002"/>
    </source>
</evidence>
<dbReference type="AlphaFoldDB" id="A0A2I0SLE4"/>
<dbReference type="Pfam" id="PF02668">
    <property type="entry name" value="TauD"/>
    <property type="match status" value="1"/>
</dbReference>